<dbReference type="Proteomes" id="UP001595962">
    <property type="component" value="Unassembled WGS sequence"/>
</dbReference>
<feature type="domain" description="Glycosyl hydrolase family 30 beta sandwich" evidence="7">
    <location>
        <begin position="399"/>
        <end position="460"/>
    </location>
</feature>
<dbReference type="SUPFAM" id="SSF51445">
    <property type="entry name" value="(Trans)glycosidases"/>
    <property type="match status" value="1"/>
</dbReference>
<gene>
    <name evidence="8" type="ORF">ACFO3I_17190</name>
</gene>
<keyword evidence="3 4" id="KW-0378">Hydrolase</keyword>
<dbReference type="EMBL" id="JBHSGB010000017">
    <property type="protein sequence ID" value="MFC4656758.1"/>
    <property type="molecule type" value="Genomic_DNA"/>
</dbReference>
<organism evidence="8 9">
    <name type="scientific">Rheinheimera marina</name>
    <dbReference type="NCBI Taxonomy" id="1774958"/>
    <lineage>
        <taxon>Bacteria</taxon>
        <taxon>Pseudomonadati</taxon>
        <taxon>Pseudomonadota</taxon>
        <taxon>Gammaproteobacteria</taxon>
        <taxon>Chromatiales</taxon>
        <taxon>Chromatiaceae</taxon>
        <taxon>Rheinheimera</taxon>
    </lineage>
</organism>
<sequence>MTLFSRFLSLLALGCAMLLPAQAAPATSYLTSADQQYLLSPAWPWQQPTKAGQPELSLNTNERFQSMEGFGYTLTGGSAMHLMQLSAERRAALLQELFGSDGLAVSYLRLSLGASDLDPQPFSYNDLPAGQTDPELKQFSIRADEQYLLPVLKQILTINPTIKLLASPWSPPAWMKSNQATVGGELLEQYFPAYANYFVKYLQAMAAHGVRIDAVTVQNEPLHDGNNPSLLMHAWDQAKFVGRHLGPAFKAAKLDTKIIIYDHNTDHVEYAITVLNDPVAKPYIDGSAFHLYGGEIGNLAELKAAHPDKHIYFTEQWVGGKSEFADNLLWHTEHLIIGAPANWARNVLEWNLAADSEFKPYTPGGCSLCKGALTIDGDRVSRNVAYYIIGQASKVVPPGSVRIGSSLILTDMHQIAYQRPDGQIALLLLNRAQKAQSVNLRLDQQLLPYAVSVPAQSVLSLILPATN</sequence>
<dbReference type="PANTHER" id="PTHR11069">
    <property type="entry name" value="GLUCOSYLCERAMIDASE"/>
    <property type="match status" value="1"/>
</dbReference>
<feature type="chain" id="PRO_5047106990" evidence="5">
    <location>
        <begin position="24"/>
        <end position="467"/>
    </location>
</feature>
<keyword evidence="4" id="KW-0326">Glycosidase</keyword>
<dbReference type="Pfam" id="PF17189">
    <property type="entry name" value="Glyco_hydro_30C"/>
    <property type="match status" value="1"/>
</dbReference>
<dbReference type="PANTHER" id="PTHR11069:SF23">
    <property type="entry name" value="LYSOSOMAL ACID GLUCOSYLCERAMIDASE"/>
    <property type="match status" value="1"/>
</dbReference>
<name>A0ABV9JR59_9GAMM</name>
<feature type="domain" description="Glycosyl hydrolase family 30 TIM-barrel" evidence="6">
    <location>
        <begin position="68"/>
        <end position="357"/>
    </location>
</feature>
<dbReference type="InterPro" id="IPR033453">
    <property type="entry name" value="Glyco_hydro_30_TIM-barrel"/>
</dbReference>
<evidence type="ECO:0000259" key="6">
    <source>
        <dbReference type="Pfam" id="PF02055"/>
    </source>
</evidence>
<evidence type="ECO:0000313" key="8">
    <source>
        <dbReference type="EMBL" id="MFC4656758.1"/>
    </source>
</evidence>
<dbReference type="InterPro" id="IPR033452">
    <property type="entry name" value="GH30_C"/>
</dbReference>
<dbReference type="Gene3D" id="2.60.40.1180">
    <property type="entry name" value="Golgi alpha-mannosidase II"/>
    <property type="match status" value="1"/>
</dbReference>
<protein>
    <submittedName>
        <fullName evidence="8">Glycoside hydrolase family 30 beta sandwich domain-containing protein</fullName>
    </submittedName>
</protein>
<dbReference type="InterPro" id="IPR001139">
    <property type="entry name" value="Glyco_hydro_30"/>
</dbReference>
<evidence type="ECO:0000256" key="3">
    <source>
        <dbReference type="ARBA" id="ARBA00022801"/>
    </source>
</evidence>
<dbReference type="InterPro" id="IPR013780">
    <property type="entry name" value="Glyco_hydro_b"/>
</dbReference>
<accession>A0ABV9JR59</accession>
<comment type="similarity">
    <text evidence="1 4">Belongs to the glycosyl hydrolase 30 family.</text>
</comment>
<evidence type="ECO:0000256" key="4">
    <source>
        <dbReference type="RuleBase" id="RU361188"/>
    </source>
</evidence>
<comment type="caution">
    <text evidence="8">The sequence shown here is derived from an EMBL/GenBank/DDBJ whole genome shotgun (WGS) entry which is preliminary data.</text>
</comment>
<dbReference type="RefSeq" id="WP_377336123.1">
    <property type="nucleotide sequence ID" value="NZ_JBHSGB010000017.1"/>
</dbReference>
<reference evidence="9" key="1">
    <citation type="journal article" date="2019" name="Int. J. Syst. Evol. Microbiol.">
        <title>The Global Catalogue of Microorganisms (GCM) 10K type strain sequencing project: providing services to taxonomists for standard genome sequencing and annotation.</title>
        <authorList>
            <consortium name="The Broad Institute Genomics Platform"/>
            <consortium name="The Broad Institute Genome Sequencing Center for Infectious Disease"/>
            <person name="Wu L."/>
            <person name="Ma J."/>
        </authorList>
    </citation>
    <scope>NUCLEOTIDE SEQUENCE [LARGE SCALE GENOMIC DNA]</scope>
    <source>
        <strain evidence="9">DT28</strain>
    </source>
</reference>
<dbReference type="PRINTS" id="PR00843">
    <property type="entry name" value="GLHYDRLASE30"/>
</dbReference>
<evidence type="ECO:0000259" key="7">
    <source>
        <dbReference type="Pfam" id="PF17189"/>
    </source>
</evidence>
<keyword evidence="9" id="KW-1185">Reference proteome</keyword>
<dbReference type="Pfam" id="PF02055">
    <property type="entry name" value="Glyco_hydro_30"/>
    <property type="match status" value="1"/>
</dbReference>
<feature type="signal peptide" evidence="5">
    <location>
        <begin position="1"/>
        <end position="23"/>
    </location>
</feature>
<evidence type="ECO:0000256" key="1">
    <source>
        <dbReference type="ARBA" id="ARBA00005382"/>
    </source>
</evidence>
<evidence type="ECO:0000313" key="9">
    <source>
        <dbReference type="Proteomes" id="UP001595962"/>
    </source>
</evidence>
<proteinExistence type="inferred from homology"/>
<dbReference type="Gene3D" id="3.20.20.80">
    <property type="entry name" value="Glycosidases"/>
    <property type="match status" value="1"/>
</dbReference>
<evidence type="ECO:0000256" key="5">
    <source>
        <dbReference type="SAM" id="SignalP"/>
    </source>
</evidence>
<dbReference type="GO" id="GO:0016787">
    <property type="term" value="F:hydrolase activity"/>
    <property type="evidence" value="ECO:0007669"/>
    <property type="project" value="UniProtKB-KW"/>
</dbReference>
<evidence type="ECO:0000256" key="2">
    <source>
        <dbReference type="ARBA" id="ARBA00022729"/>
    </source>
</evidence>
<dbReference type="InterPro" id="IPR017853">
    <property type="entry name" value="GH"/>
</dbReference>
<keyword evidence="2 5" id="KW-0732">Signal</keyword>